<evidence type="ECO:0000256" key="4">
    <source>
        <dbReference type="ARBA" id="ARBA00022771"/>
    </source>
</evidence>
<comment type="similarity">
    <text evidence="2 10">Belongs to the type IA topoisomerase family.</text>
</comment>
<feature type="site" description="Interaction with DNA" evidence="10">
    <location>
        <position position="154"/>
    </location>
</feature>
<dbReference type="InterPro" id="IPR013497">
    <property type="entry name" value="Topo_IA_cen"/>
</dbReference>
<dbReference type="Pfam" id="PF01396">
    <property type="entry name" value="Zn_ribbon_Top1"/>
    <property type="match status" value="3"/>
</dbReference>
<dbReference type="PROSITE" id="PS50880">
    <property type="entry name" value="TOPRIM"/>
    <property type="match status" value="1"/>
</dbReference>
<comment type="caution">
    <text evidence="13">The sequence shown here is derived from an EMBL/GenBank/DDBJ whole genome shotgun (WGS) entry which is preliminary data.</text>
</comment>
<feature type="site" description="Interaction with DNA" evidence="10">
    <location>
        <position position="301"/>
    </location>
</feature>
<keyword evidence="8 10" id="KW-0238">DNA-binding</keyword>
<dbReference type="PRINTS" id="PR00417">
    <property type="entry name" value="PRTPISMRASEI"/>
</dbReference>
<comment type="subunit">
    <text evidence="10">Monomer.</text>
</comment>
<dbReference type="EC" id="5.6.2.1" evidence="10"/>
<dbReference type="SMART" id="SM00493">
    <property type="entry name" value="TOPRIM"/>
    <property type="match status" value="1"/>
</dbReference>
<dbReference type="Gene3D" id="3.30.65.10">
    <property type="entry name" value="Bacterial Topoisomerase I, domain 1"/>
    <property type="match status" value="2"/>
</dbReference>
<dbReference type="InterPro" id="IPR003602">
    <property type="entry name" value="Topo_IA_DNA-bd_dom"/>
</dbReference>
<organism evidence="13 14">
    <name type="scientific">Yanshouia hominis</name>
    <dbReference type="NCBI Taxonomy" id="2763673"/>
    <lineage>
        <taxon>Bacteria</taxon>
        <taxon>Bacillati</taxon>
        <taxon>Bacillota</taxon>
        <taxon>Clostridia</taxon>
        <taxon>Eubacteriales</taxon>
        <taxon>Oscillospiraceae</taxon>
        <taxon>Yanshouia</taxon>
    </lineage>
</organism>
<name>A0ABR7NHW7_9FIRM</name>
<dbReference type="InterPro" id="IPR005733">
    <property type="entry name" value="TopoI_bac-type"/>
</dbReference>
<evidence type="ECO:0000256" key="6">
    <source>
        <dbReference type="ARBA" id="ARBA00022842"/>
    </source>
</evidence>
<feature type="site" description="Interaction with DNA" evidence="10">
    <location>
        <position position="138"/>
    </location>
</feature>
<feature type="site" description="Interaction with DNA" evidence="10">
    <location>
        <position position="139"/>
    </location>
</feature>
<keyword evidence="5" id="KW-0862">Zinc</keyword>
<feature type="site" description="Interaction with DNA" evidence="10">
    <location>
        <position position="490"/>
    </location>
</feature>
<evidence type="ECO:0000256" key="5">
    <source>
        <dbReference type="ARBA" id="ARBA00022833"/>
    </source>
</evidence>
<dbReference type="InterPro" id="IPR023405">
    <property type="entry name" value="Topo_IA_core_domain"/>
</dbReference>
<dbReference type="SUPFAM" id="SSF56712">
    <property type="entry name" value="Prokaryotic type I DNA topoisomerase"/>
    <property type="match status" value="1"/>
</dbReference>
<dbReference type="InterPro" id="IPR013498">
    <property type="entry name" value="Topo_IA_Znf"/>
</dbReference>
<dbReference type="PANTHER" id="PTHR42785:SF1">
    <property type="entry name" value="DNA TOPOISOMERASE"/>
    <property type="match status" value="1"/>
</dbReference>
<dbReference type="PROSITE" id="PS52039">
    <property type="entry name" value="TOPO_IA_2"/>
    <property type="match status" value="1"/>
</dbReference>
<evidence type="ECO:0000256" key="2">
    <source>
        <dbReference type="ARBA" id="ARBA00009446"/>
    </source>
</evidence>
<dbReference type="CDD" id="cd00186">
    <property type="entry name" value="TOP1Ac"/>
    <property type="match status" value="1"/>
</dbReference>
<dbReference type="Gene3D" id="1.10.460.10">
    <property type="entry name" value="Topoisomerase I, domain 2"/>
    <property type="match status" value="1"/>
</dbReference>
<dbReference type="Pfam" id="PF01131">
    <property type="entry name" value="Topoisom_bac"/>
    <property type="match status" value="1"/>
</dbReference>
<dbReference type="HAMAP" id="MF_00952">
    <property type="entry name" value="Topoisom_1_prok"/>
    <property type="match status" value="1"/>
</dbReference>
<sequence>MSKLVIVESPAKAKTIQKYLGKNYSVIASMGHIRDLPKSKFGVDVEHGFAPQYQEIKGKEELISELKSAARKADTVYLATDPDREGEAISWHLAQMLGLALDQPNRVTFNEITKSGIKNGMDAPREIDLDLVNAQQTRRLFDRIVGYKLSPFLWKKVRRGLSAGRVQSVAVRLIVDREEQIRAFVPEEYWTVDAKLQTGSPKKAFDVRLALKNGEKIDLRNKAQADEVLESVRGTEWTVANVKKSIRRRSPAPPFITSTLQQEASRKLGFQARRTMKIAQELYEGIELEGQGAVGLITYMRTDSLRISDEAAAEAEELIRSNYSKDYLPPSRRAYRSRSGAQDAHEAIRPTMPKLTPEEARGSLTAEQYKLYKLIWSRFIASQMANALLDTMSVDIAAGEYTFRASGYHVKFDGFTILYEESRDEEGEKSTALPPLEAGQKLDLAKVEGNQHFTQPPARYTEASLIKSLEENGIGRPSTYAPTISTILDRGYVERNQKQLVPTPLGETVNKLLKDQFKKIVDVKFTAGMEHELDQVEAGQTNWAQMVGSFYDDFMKTLETAEKEMEGVRVKVPDEETDIVCELCGRKMVIKSGRFGKFLACPGYPECKNTKKIVQETGGICPVCGGKVVTKKSKKGRSFYGCDNYPNCTFVTWDKPLTETCPKCASTLFKKAGRSGVIHCLKEGCGYERAAEPKNQKEDGE</sequence>
<dbReference type="InterPro" id="IPR013826">
    <property type="entry name" value="Topo_IA_cen_sub3"/>
</dbReference>
<feature type="site" description="Interaction with DNA" evidence="10">
    <location>
        <position position="142"/>
    </location>
</feature>
<accession>A0ABR7NHW7</accession>
<keyword evidence="9 10" id="KW-0413">Isomerase</keyword>
<dbReference type="Gene3D" id="2.70.20.10">
    <property type="entry name" value="Topoisomerase I, domain 3"/>
    <property type="match status" value="1"/>
</dbReference>
<dbReference type="Gene3D" id="1.10.290.10">
    <property type="entry name" value="Topoisomerase I, domain 4"/>
    <property type="match status" value="1"/>
</dbReference>
<feature type="site" description="Interaction with DNA" evidence="10">
    <location>
        <position position="32"/>
    </location>
</feature>
<dbReference type="Gene3D" id="3.40.50.140">
    <property type="match status" value="1"/>
</dbReference>
<dbReference type="CDD" id="cd03363">
    <property type="entry name" value="TOPRIM_TopoIA_TopoI"/>
    <property type="match status" value="1"/>
</dbReference>
<dbReference type="InterPro" id="IPR003601">
    <property type="entry name" value="Topo_IA_2"/>
</dbReference>
<dbReference type="InterPro" id="IPR013825">
    <property type="entry name" value="Topo_IA_cen_sub2"/>
</dbReference>
<feature type="domain" description="Topo IA-type catalytic" evidence="12">
    <location>
        <begin position="128"/>
        <end position="558"/>
    </location>
</feature>
<evidence type="ECO:0000313" key="14">
    <source>
        <dbReference type="Proteomes" id="UP000658131"/>
    </source>
</evidence>
<evidence type="ECO:0000256" key="8">
    <source>
        <dbReference type="ARBA" id="ARBA00023125"/>
    </source>
</evidence>
<dbReference type="SMART" id="SM00436">
    <property type="entry name" value="TOP1Bc"/>
    <property type="match status" value="1"/>
</dbReference>
<evidence type="ECO:0000313" key="13">
    <source>
        <dbReference type="EMBL" id="MBC8576002.1"/>
    </source>
</evidence>
<evidence type="ECO:0000256" key="7">
    <source>
        <dbReference type="ARBA" id="ARBA00023029"/>
    </source>
</evidence>
<dbReference type="Pfam" id="PF01751">
    <property type="entry name" value="Toprim"/>
    <property type="match status" value="1"/>
</dbReference>
<dbReference type="RefSeq" id="WP_262399562.1">
    <property type="nucleotide sequence ID" value="NZ_JACRTB010000008.1"/>
</dbReference>
<dbReference type="PANTHER" id="PTHR42785">
    <property type="entry name" value="DNA TOPOISOMERASE, TYPE IA, CORE"/>
    <property type="match status" value="1"/>
</dbReference>
<keyword evidence="3" id="KW-0479">Metal-binding</keyword>
<evidence type="ECO:0000256" key="10">
    <source>
        <dbReference type="HAMAP-Rule" id="MF_00952"/>
    </source>
</evidence>
<feature type="site" description="Interaction with DNA" evidence="10">
    <location>
        <position position="147"/>
    </location>
</feature>
<evidence type="ECO:0000259" key="11">
    <source>
        <dbReference type="PROSITE" id="PS50880"/>
    </source>
</evidence>
<dbReference type="SUPFAM" id="SSF57783">
    <property type="entry name" value="Zinc beta-ribbon"/>
    <property type="match status" value="1"/>
</dbReference>
<protein>
    <recommendedName>
        <fullName evidence="10">DNA topoisomerase 1</fullName>
        <ecNumber evidence="10">5.6.2.1</ecNumber>
    </recommendedName>
    <alternativeName>
        <fullName evidence="10">DNA topoisomerase I</fullName>
    </alternativeName>
</protein>
<dbReference type="PROSITE" id="PS00396">
    <property type="entry name" value="TOPO_IA_1"/>
    <property type="match status" value="1"/>
</dbReference>
<dbReference type="InterPro" id="IPR000380">
    <property type="entry name" value="Topo_IA"/>
</dbReference>
<keyword evidence="4" id="KW-0863">Zinc-finger</keyword>
<keyword evidence="14" id="KW-1185">Reference proteome</keyword>
<evidence type="ECO:0000256" key="1">
    <source>
        <dbReference type="ARBA" id="ARBA00000213"/>
    </source>
</evidence>
<dbReference type="InterPro" id="IPR006171">
    <property type="entry name" value="TOPRIM_dom"/>
</dbReference>
<keyword evidence="6" id="KW-0460">Magnesium</keyword>
<dbReference type="EMBL" id="JACRTB010000008">
    <property type="protein sequence ID" value="MBC8576002.1"/>
    <property type="molecule type" value="Genomic_DNA"/>
</dbReference>
<feature type="domain" description="Toprim" evidence="11">
    <location>
        <begin position="2"/>
        <end position="112"/>
    </location>
</feature>
<feature type="active site" description="O-(5'-phospho-DNA)-tyrosine intermediate" evidence="10">
    <location>
        <position position="299"/>
    </location>
</feature>
<gene>
    <name evidence="10 13" type="primary">topA</name>
    <name evidence="13" type="ORF">H8717_06215</name>
</gene>
<proteinExistence type="inferred from homology"/>
<evidence type="ECO:0000256" key="9">
    <source>
        <dbReference type="ARBA" id="ARBA00023235"/>
    </source>
</evidence>
<dbReference type="InterPro" id="IPR028612">
    <property type="entry name" value="Topoisom_1_IA"/>
</dbReference>
<reference evidence="13 14" key="1">
    <citation type="submission" date="2020-08" db="EMBL/GenBank/DDBJ databases">
        <title>Genome public.</title>
        <authorList>
            <person name="Liu C."/>
            <person name="Sun Q."/>
        </authorList>
    </citation>
    <scope>NUCLEOTIDE SEQUENCE [LARGE SCALE GENOMIC DNA]</scope>
    <source>
        <strain evidence="13 14">BX1</strain>
    </source>
</reference>
<dbReference type="InterPro" id="IPR034149">
    <property type="entry name" value="TOPRIM_TopoI"/>
</dbReference>
<feature type="region of interest" description="Interaction with DNA" evidence="10">
    <location>
        <begin position="162"/>
        <end position="167"/>
    </location>
</feature>
<dbReference type="NCBIfam" id="TIGR01051">
    <property type="entry name" value="topA_bact"/>
    <property type="match status" value="1"/>
</dbReference>
<evidence type="ECO:0000256" key="3">
    <source>
        <dbReference type="ARBA" id="ARBA00022723"/>
    </source>
</evidence>
<comment type="catalytic activity">
    <reaction evidence="1 10">
        <text>ATP-independent breakage of single-stranded DNA, followed by passage and rejoining.</text>
        <dbReference type="EC" id="5.6.2.1"/>
    </reaction>
</comment>
<keyword evidence="7 10" id="KW-0799">Topoisomerase</keyword>
<evidence type="ECO:0000259" key="12">
    <source>
        <dbReference type="PROSITE" id="PS52039"/>
    </source>
</evidence>
<dbReference type="SMART" id="SM00437">
    <property type="entry name" value="TOP1Ac"/>
    <property type="match status" value="1"/>
</dbReference>
<dbReference type="InterPro" id="IPR023406">
    <property type="entry name" value="Topo_IA_AS"/>
</dbReference>
<dbReference type="Proteomes" id="UP000658131">
    <property type="component" value="Unassembled WGS sequence"/>
</dbReference>
<comment type="function">
    <text evidence="10">Releases the supercoiling and torsional tension of DNA, which is introduced during the DNA replication and transcription, by transiently cleaving and rejoining one strand of the DNA duplex. Introduces a single-strand break via transesterification at a target site in duplex DNA. The scissile phosphodiester is attacked by the catalytic tyrosine of the enzyme, resulting in the formation of a DNA-(5'-phosphotyrosyl)-enzyme intermediate and the expulsion of a 3'-OH DNA strand. The free DNA strand then undergoes passage around the unbroken strand, thus removing DNA supercoils. Finally, in the religation step, the DNA 3'-OH attacks the covalent intermediate to expel the active-site tyrosine and restore the DNA phosphodiester backbone.</text>
</comment>
<dbReference type="InterPro" id="IPR013824">
    <property type="entry name" value="Topo_IA_cen_sub1"/>
</dbReference>